<dbReference type="STRING" id="1469647.BC351_28185"/>
<dbReference type="Gene3D" id="3.40.190.10">
    <property type="entry name" value="Periplasmic binding protein-like II"/>
    <property type="match status" value="2"/>
</dbReference>
<name>A0A1V4HI82_9BACL</name>
<dbReference type="PROSITE" id="PS51257">
    <property type="entry name" value="PROKAR_LIPOPROTEIN"/>
    <property type="match status" value="1"/>
</dbReference>
<feature type="chain" id="PRO_5038968942" description="ABC transporter substrate-binding protein" evidence="4">
    <location>
        <begin position="21"/>
        <end position="460"/>
    </location>
</feature>
<evidence type="ECO:0000256" key="2">
    <source>
        <dbReference type="ARBA" id="ARBA00022448"/>
    </source>
</evidence>
<keyword evidence="3 4" id="KW-0732">Signal</keyword>
<proteinExistence type="inferred from homology"/>
<evidence type="ECO:0000256" key="4">
    <source>
        <dbReference type="SAM" id="SignalP"/>
    </source>
</evidence>
<comment type="similarity">
    <text evidence="1">Belongs to the bacterial solute-binding protein 1 family.</text>
</comment>
<dbReference type="InterPro" id="IPR006059">
    <property type="entry name" value="SBP"/>
</dbReference>
<accession>A0A1V4HI82</accession>
<sequence length="460" mass="50022">MRNAKLKSIVSCLTVSAFLAGCSTIPTKTDNTDAASTAKATETSAVSTAAAAASGKLSWDKVNDPSLKGQEITVLVVDTDGKIGTLFKQFTEKTGIKVNELAVDYNSLYGKITTAALSNSSDIDVVEMDTIWAGQFLKGNIAEDLTNVIPADVQKKYTQSSLSSAMFDNHLMGIPYYSSTKHFYWNKDLLKKAGYDAPPKTWDEFREASKKLTANGVYGSGWAWKQAEGLICDYVSMVYAFGGNMIGDNGKLNVNSKESVQTLQYMSDLINTDKTVDPASLQWTEEDVKNAFMAGKIAMMSNWENMYPDLNDPTKSKVVNQSDVGLLPGQGSVVSSSVTGSEGIAIMKSSKKKQAALAFLSWIGSRDFQVPFYANTGTYPSLQELYTDEAIIKADTTKSLSKIMPEFQYGHNRPNAPGYVEWADILSNQVVSGLTKHQTPQQALDEASKKIDEAIKTAAK</sequence>
<evidence type="ECO:0000313" key="5">
    <source>
        <dbReference type="EMBL" id="OPH56375.1"/>
    </source>
</evidence>
<dbReference type="Pfam" id="PF01547">
    <property type="entry name" value="SBP_bac_1"/>
    <property type="match status" value="1"/>
</dbReference>
<keyword evidence="2" id="KW-0813">Transport</keyword>
<dbReference type="Proteomes" id="UP000190626">
    <property type="component" value="Unassembled WGS sequence"/>
</dbReference>
<evidence type="ECO:0000256" key="1">
    <source>
        <dbReference type="ARBA" id="ARBA00008520"/>
    </source>
</evidence>
<dbReference type="PANTHER" id="PTHR43649">
    <property type="entry name" value="ARABINOSE-BINDING PROTEIN-RELATED"/>
    <property type="match status" value="1"/>
</dbReference>
<dbReference type="EMBL" id="MBTG01000016">
    <property type="protein sequence ID" value="OPH56375.1"/>
    <property type="molecule type" value="Genomic_DNA"/>
</dbReference>
<dbReference type="SUPFAM" id="SSF53850">
    <property type="entry name" value="Periplasmic binding protein-like II"/>
    <property type="match status" value="1"/>
</dbReference>
<feature type="signal peptide" evidence="4">
    <location>
        <begin position="1"/>
        <end position="20"/>
    </location>
</feature>
<gene>
    <name evidence="5" type="ORF">BC351_28185</name>
</gene>
<dbReference type="AlphaFoldDB" id="A0A1V4HI82"/>
<dbReference type="InterPro" id="IPR050490">
    <property type="entry name" value="Bact_solute-bd_prot1"/>
</dbReference>
<reference evidence="6" key="1">
    <citation type="submission" date="2016-07" db="EMBL/GenBank/DDBJ databases">
        <authorList>
            <person name="Florea S."/>
            <person name="Webb J.S."/>
            <person name="Jaromczyk J."/>
            <person name="Schardl C.L."/>
        </authorList>
    </citation>
    <scope>NUCLEOTIDE SEQUENCE [LARGE SCALE GENOMIC DNA]</scope>
    <source>
        <strain evidence="6">CY1</strain>
    </source>
</reference>
<evidence type="ECO:0008006" key="7">
    <source>
        <dbReference type="Google" id="ProtNLM"/>
    </source>
</evidence>
<evidence type="ECO:0000313" key="6">
    <source>
        <dbReference type="Proteomes" id="UP000190626"/>
    </source>
</evidence>
<dbReference type="PANTHER" id="PTHR43649:SF34">
    <property type="entry name" value="ABC TRANSPORTER PERIPLASMIC-BINDING PROTEIN YCJN-RELATED"/>
    <property type="match status" value="1"/>
</dbReference>
<evidence type="ECO:0000256" key="3">
    <source>
        <dbReference type="ARBA" id="ARBA00022729"/>
    </source>
</evidence>
<comment type="caution">
    <text evidence="5">The sequence shown here is derived from an EMBL/GenBank/DDBJ whole genome shotgun (WGS) entry which is preliminary data.</text>
</comment>
<keyword evidence="6" id="KW-1185">Reference proteome</keyword>
<protein>
    <recommendedName>
        <fullName evidence="7">ABC transporter substrate-binding protein</fullName>
    </recommendedName>
</protein>
<organism evidence="5 6">
    <name type="scientific">Paenibacillus ferrarius</name>
    <dbReference type="NCBI Taxonomy" id="1469647"/>
    <lineage>
        <taxon>Bacteria</taxon>
        <taxon>Bacillati</taxon>
        <taxon>Bacillota</taxon>
        <taxon>Bacilli</taxon>
        <taxon>Bacillales</taxon>
        <taxon>Paenibacillaceae</taxon>
        <taxon>Paenibacillus</taxon>
    </lineage>
</organism>
<dbReference type="OrthoDB" id="2507686at2"/>